<proteinExistence type="predicted"/>
<keyword evidence="2" id="KW-0812">Transmembrane</keyword>
<feature type="transmembrane region" description="Helical" evidence="2">
    <location>
        <begin position="534"/>
        <end position="551"/>
    </location>
</feature>
<dbReference type="CAZy" id="GT2">
    <property type="family name" value="Glycosyltransferase Family 2"/>
</dbReference>
<feature type="transmembrane region" description="Helical" evidence="2">
    <location>
        <begin position="572"/>
        <end position="588"/>
    </location>
</feature>
<dbReference type="RefSeq" id="WP_012854382.1">
    <property type="nucleotide sequence ID" value="NC_013510.1"/>
</dbReference>
<gene>
    <name evidence="3" type="ordered locus">Tcur_4069</name>
</gene>
<dbReference type="Pfam" id="PF13641">
    <property type="entry name" value="Glyco_tranf_2_3"/>
    <property type="match status" value="1"/>
</dbReference>
<feature type="transmembrane region" description="Helical" evidence="2">
    <location>
        <begin position="379"/>
        <end position="398"/>
    </location>
</feature>
<evidence type="ECO:0000256" key="2">
    <source>
        <dbReference type="SAM" id="Phobius"/>
    </source>
</evidence>
<dbReference type="HOGENOM" id="CLU_005856_1_0_11"/>
<keyword evidence="2" id="KW-0472">Membrane</keyword>
<feature type="transmembrane region" description="Helical" evidence="2">
    <location>
        <begin position="509"/>
        <end position="528"/>
    </location>
</feature>
<dbReference type="SUPFAM" id="SSF53448">
    <property type="entry name" value="Nucleotide-diphospho-sugar transferases"/>
    <property type="match status" value="1"/>
</dbReference>
<dbReference type="Gene3D" id="3.90.550.10">
    <property type="entry name" value="Spore Coat Polysaccharide Biosynthesis Protein SpsA, Chain A"/>
    <property type="match status" value="1"/>
</dbReference>
<sequence>MPPTLDRHVVTAVLVAHQGGRWLPETLKALLTQSRPVQRLVAVDTGSTDRGPAVLTEVVGDGNLLRLPPETGYGEAVARALRHRAAALPVPDEHPGEPRTEWIWLLHDDSAPAADALAVLLEAADADPNAAVLGPKLRDWHDRRLLLEVGVTIDGAGRRETGVERREFDQGQHDGVRTVLAVSTAGMLVRRDVWERVGGLDPDFGLFRDDVDFGWRVHAAGYRVVVVSDAVVYHAEASARGLRDIGVPIGSPRRRDRRNALHVLLANLPAGPAARALVRNLAGTVLRVLYLLAAKRQEAARDELAALWDVLGAPGRLRRARAARAEGSRRVYHTVRRFLPRGVALRRFIDSLAAWLYREGRHRGEQEDLPERPGRLRRVLSRPAAVLTLLLGVLAVAAERTLLLAGDRLGGGALAPAPGGASDLWERYAANWHPVGLGSAEQAPPSLGALAALSTVTLGKPWLAVSILLLGAVPLAGLTAYAAARALVVEPPPPKTGRRALRRGDGRRVPLAAVRVWIAATYALLPVATGAVSTGRLGTAVVLVLLPLIVWQTARMYGLPRSSRLPRKQRRRAAWAVALLLAVAMAFVPLTWPLAVVSGLVVRAAFGVRGGRRIDRGLLIALGVPPLLLLPWTLTLLRHPSRFLLETGLHPGTDPAPGALSLLTFNPGGPGTPPWWALCGLLLPAAVALLLRSGRTVVLTGWTLTLFGLLVAVGVSAVTVTKGAERAAAWPGAALLLGAAGALVAAVAAVLRAAVALTARDLISRIGGGLVMAAALSAPALAGVLWVAGGARGPLQEVSDETVPGFIDGPTAPRTLVLNRDGTGRVGYTVLRGAEPGLGDAETPADPAARRRMDALVATLAAGHGDGAALTRMGVQYILVPRPAQDPTAAVLDASSGLTRLSRTDEFGIWRLLSPSGRLLLIEGGRITPLPAGRVEAAVRIPPGGGSRTLLLAEPADGKWRATLDGARLPGRRVDGWALAYDIPPSGGRFELRRDMRLRHVWVTVQGGAVLVVAALALPGARASAFPAPGRARRRGRRARRGRNARQARPDATPAPPSAREPEPPVTAGEPS</sequence>
<feature type="transmembrane region" description="Helical" evidence="2">
    <location>
        <begin position="698"/>
        <end position="720"/>
    </location>
</feature>
<reference evidence="3 4" key="1">
    <citation type="journal article" date="2011" name="Stand. Genomic Sci.">
        <title>Complete genome sequence of Thermomonospora curvata type strain (B9).</title>
        <authorList>
            <person name="Chertkov O."/>
            <person name="Sikorski J."/>
            <person name="Nolan M."/>
            <person name="Lapidus A."/>
            <person name="Lucas S."/>
            <person name="Del Rio T.G."/>
            <person name="Tice H."/>
            <person name="Cheng J.F."/>
            <person name="Goodwin L."/>
            <person name="Pitluck S."/>
            <person name="Liolios K."/>
            <person name="Ivanova N."/>
            <person name="Mavromatis K."/>
            <person name="Mikhailova N."/>
            <person name="Ovchinnikova G."/>
            <person name="Pati A."/>
            <person name="Chen A."/>
            <person name="Palaniappan K."/>
            <person name="Djao O.D."/>
            <person name="Land M."/>
            <person name="Hauser L."/>
            <person name="Chang Y.J."/>
            <person name="Jeffries C.D."/>
            <person name="Brettin T."/>
            <person name="Han C."/>
            <person name="Detter J.C."/>
            <person name="Rohde M."/>
            <person name="Goker M."/>
            <person name="Woyke T."/>
            <person name="Bristow J."/>
            <person name="Eisen J.A."/>
            <person name="Markowitz V."/>
            <person name="Hugenholtz P."/>
            <person name="Klenk H.P."/>
            <person name="Kyrpides N.C."/>
        </authorList>
    </citation>
    <scope>NUCLEOTIDE SEQUENCE [LARGE SCALE GENOMIC DNA]</scope>
    <source>
        <strain evidence="4">ATCC 19995 / DSM 43183 / JCM 3096 / KCTC 9072 / NBRC 15933 / NCIMB 10081 / Henssen B9</strain>
    </source>
</reference>
<feature type="transmembrane region" description="Helical" evidence="2">
    <location>
        <begin position="766"/>
        <end position="788"/>
    </location>
</feature>
<dbReference type="Proteomes" id="UP000001918">
    <property type="component" value="Chromosome"/>
</dbReference>
<evidence type="ECO:0000256" key="1">
    <source>
        <dbReference type="SAM" id="MobiDB-lite"/>
    </source>
</evidence>
<feature type="compositionally biased region" description="Basic residues" evidence="1">
    <location>
        <begin position="1031"/>
        <end position="1046"/>
    </location>
</feature>
<feature type="region of interest" description="Disordered" evidence="1">
    <location>
        <begin position="1025"/>
        <end position="1072"/>
    </location>
</feature>
<organism evidence="3 4">
    <name type="scientific">Thermomonospora curvata (strain ATCC 19995 / DSM 43183 / JCM 3096 / KCTC 9072 / NBRC 15933 / NCIMB 10081 / Henssen B9)</name>
    <dbReference type="NCBI Taxonomy" id="471852"/>
    <lineage>
        <taxon>Bacteria</taxon>
        <taxon>Bacillati</taxon>
        <taxon>Actinomycetota</taxon>
        <taxon>Actinomycetes</taxon>
        <taxon>Streptosporangiales</taxon>
        <taxon>Thermomonosporaceae</taxon>
        <taxon>Thermomonospora</taxon>
    </lineage>
</organism>
<dbReference type="GO" id="GO:0016740">
    <property type="term" value="F:transferase activity"/>
    <property type="evidence" value="ECO:0007669"/>
    <property type="project" value="UniProtKB-KW"/>
</dbReference>
<feature type="transmembrane region" description="Helical" evidence="2">
    <location>
        <begin position="462"/>
        <end position="488"/>
    </location>
</feature>
<feature type="transmembrane region" description="Helical" evidence="2">
    <location>
        <begin position="732"/>
        <end position="754"/>
    </location>
</feature>
<dbReference type="PANTHER" id="PTHR43685">
    <property type="entry name" value="GLYCOSYLTRANSFERASE"/>
    <property type="match status" value="1"/>
</dbReference>
<protein>
    <submittedName>
        <fullName evidence="3">Glycosyl transferase family 2</fullName>
    </submittedName>
</protein>
<keyword evidence="4" id="KW-1185">Reference proteome</keyword>
<keyword evidence="3" id="KW-0808">Transferase</keyword>
<dbReference type="InterPro" id="IPR050834">
    <property type="entry name" value="Glycosyltransf_2"/>
</dbReference>
<evidence type="ECO:0000313" key="4">
    <source>
        <dbReference type="Proteomes" id="UP000001918"/>
    </source>
</evidence>
<dbReference type="InterPro" id="IPR029044">
    <property type="entry name" value="Nucleotide-diphossugar_trans"/>
</dbReference>
<dbReference type="EMBL" id="CP001738">
    <property type="protein sequence ID" value="ACY99598.1"/>
    <property type="molecule type" value="Genomic_DNA"/>
</dbReference>
<dbReference type="STRING" id="471852.Tcur_4069"/>
<name>D1AF54_THECD</name>
<keyword evidence="2" id="KW-1133">Transmembrane helix</keyword>
<dbReference type="AlphaFoldDB" id="D1AF54"/>
<evidence type="ECO:0000313" key="3">
    <source>
        <dbReference type="EMBL" id="ACY99598.1"/>
    </source>
</evidence>
<feature type="transmembrane region" description="Helical" evidence="2">
    <location>
        <begin position="674"/>
        <end position="691"/>
    </location>
</feature>
<dbReference type="PANTHER" id="PTHR43685:SF3">
    <property type="entry name" value="SLR2126 PROTEIN"/>
    <property type="match status" value="1"/>
</dbReference>
<dbReference type="KEGG" id="tcu:Tcur_4069"/>
<accession>D1AF54</accession>
<feature type="transmembrane region" description="Helical" evidence="2">
    <location>
        <begin position="618"/>
        <end position="637"/>
    </location>
</feature>
<dbReference type="eggNOG" id="COG1216">
    <property type="taxonomic scope" value="Bacteria"/>
</dbReference>